<keyword evidence="4 7" id="KW-0808">Transferase</keyword>
<dbReference type="EC" id="2.1.1.80" evidence="2"/>
<keyword evidence="8" id="KW-1185">Reference proteome</keyword>
<dbReference type="RefSeq" id="WP_011813331.1">
    <property type="nucleotide sequence ID" value="NC_008789.1"/>
</dbReference>
<evidence type="ECO:0000256" key="3">
    <source>
        <dbReference type="ARBA" id="ARBA00022603"/>
    </source>
</evidence>
<dbReference type="SUPFAM" id="SSF47757">
    <property type="entry name" value="Chemotaxis receptor methyltransferase CheR, N-terminal domain"/>
    <property type="match status" value="1"/>
</dbReference>
<gene>
    <name evidence="7" type="ordered locus">Hhal_0521</name>
</gene>
<evidence type="ECO:0000256" key="5">
    <source>
        <dbReference type="ARBA" id="ARBA00022691"/>
    </source>
</evidence>
<dbReference type="PROSITE" id="PS50123">
    <property type="entry name" value="CHER"/>
    <property type="match status" value="1"/>
</dbReference>
<evidence type="ECO:0000259" key="6">
    <source>
        <dbReference type="PROSITE" id="PS50123"/>
    </source>
</evidence>
<dbReference type="Pfam" id="PF01739">
    <property type="entry name" value="CheR"/>
    <property type="match status" value="1"/>
</dbReference>
<dbReference type="EMBL" id="CP000544">
    <property type="protein sequence ID" value="ABM61308.1"/>
    <property type="molecule type" value="Genomic_DNA"/>
</dbReference>
<dbReference type="STRING" id="349124.Hhal_0521"/>
<sequence length="275" mass="31151">MAALSIGEEEYQAFARFLERACGIVLGPSKQYLVASRLGPLLEAEGIPDLATLVQRLEQRPTADLKGRVIEAMTTNETQWFRDSFPFDVLRKHLLPEMERRRVWPVRIWSAACSSGQEAYSISMTVDEYNDGGGRMEAEIVGTDISAGMVEEARRGRYTANVARRGLAPERQKRFFDAVGENAWEVKPAVRRRTSFRVHNLLESYAGLGRFDIVYCRNVLIYFGWESRRDIVQRIAGVTRPGGYLIVGASESLARHSDEFELVRLDGGVIYRRRG</sequence>
<dbReference type="AlphaFoldDB" id="A1WUE6"/>
<dbReference type="InterPro" id="IPR036804">
    <property type="entry name" value="CheR_N_sf"/>
</dbReference>
<evidence type="ECO:0000256" key="1">
    <source>
        <dbReference type="ARBA" id="ARBA00001541"/>
    </source>
</evidence>
<dbReference type="PANTHER" id="PTHR24422:SF21">
    <property type="entry name" value="CHEMOTAXIS PROTEIN METHYLTRANSFERASE 1"/>
    <property type="match status" value="1"/>
</dbReference>
<keyword evidence="5" id="KW-0949">S-adenosyl-L-methionine</keyword>
<dbReference type="InterPro" id="IPR029063">
    <property type="entry name" value="SAM-dependent_MTases_sf"/>
</dbReference>
<evidence type="ECO:0000256" key="2">
    <source>
        <dbReference type="ARBA" id="ARBA00012534"/>
    </source>
</evidence>
<evidence type="ECO:0000313" key="7">
    <source>
        <dbReference type="EMBL" id="ABM61308.1"/>
    </source>
</evidence>
<comment type="catalytic activity">
    <reaction evidence="1">
        <text>L-glutamyl-[protein] + S-adenosyl-L-methionine = [protein]-L-glutamate 5-O-methyl ester + S-adenosyl-L-homocysteine</text>
        <dbReference type="Rhea" id="RHEA:24452"/>
        <dbReference type="Rhea" id="RHEA-COMP:10208"/>
        <dbReference type="Rhea" id="RHEA-COMP:10311"/>
        <dbReference type="ChEBI" id="CHEBI:29973"/>
        <dbReference type="ChEBI" id="CHEBI:57856"/>
        <dbReference type="ChEBI" id="CHEBI:59789"/>
        <dbReference type="ChEBI" id="CHEBI:82795"/>
        <dbReference type="EC" id="2.1.1.80"/>
    </reaction>
</comment>
<feature type="domain" description="CheR-type methyltransferase" evidence="6">
    <location>
        <begin position="1"/>
        <end position="275"/>
    </location>
</feature>
<accession>A1WUE6</accession>
<dbReference type="SMART" id="SM00138">
    <property type="entry name" value="MeTrc"/>
    <property type="match status" value="1"/>
</dbReference>
<proteinExistence type="predicted"/>
<dbReference type="KEGG" id="hha:Hhal_0521"/>
<dbReference type="InterPro" id="IPR000780">
    <property type="entry name" value="CheR_MeTrfase"/>
</dbReference>
<reference evidence="8" key="1">
    <citation type="submission" date="2006-12" db="EMBL/GenBank/DDBJ databases">
        <title>Complete sequence of Halorhodospira halophila SL1.</title>
        <authorList>
            <consortium name="US DOE Joint Genome Institute"/>
            <person name="Copeland A."/>
            <person name="Lucas S."/>
            <person name="Lapidus A."/>
            <person name="Barry K."/>
            <person name="Detter J.C."/>
            <person name="Glavina del Rio T."/>
            <person name="Hammon N."/>
            <person name="Israni S."/>
            <person name="Dalin E."/>
            <person name="Tice H."/>
            <person name="Pitluck S."/>
            <person name="Saunders E."/>
            <person name="Brettin T."/>
            <person name="Bruce D."/>
            <person name="Han C."/>
            <person name="Tapia R."/>
            <person name="Schmutz J."/>
            <person name="Larimer F."/>
            <person name="Land M."/>
            <person name="Hauser L."/>
            <person name="Kyrpides N."/>
            <person name="Mikhailova N."/>
            <person name="Hoff W."/>
            <person name="Richardson P."/>
        </authorList>
    </citation>
    <scope>NUCLEOTIDE SEQUENCE [LARGE SCALE GENOMIC DNA]</scope>
    <source>
        <strain evidence="8">DSM 244 / SL1</strain>
    </source>
</reference>
<reference evidence="7 8" key="2">
    <citation type="journal article" date="2013" name="Stand. Genomic Sci.">
        <title>Complete genome sequence of Halorhodospira halophila SL1.</title>
        <authorList>
            <person name="Challacombe J.F."/>
            <person name="Majid S."/>
            <person name="Deole R."/>
            <person name="Brettin T.S."/>
            <person name="Bruce D."/>
            <person name="Delano S.F."/>
            <person name="Detter J.C."/>
            <person name="Gleasner C.D."/>
            <person name="Han C.S."/>
            <person name="Misra M."/>
            <person name="Reitenga K.G."/>
            <person name="Mikhailova N."/>
            <person name="Woyke T."/>
            <person name="Pitluck S."/>
            <person name="Nolan M."/>
            <person name="Land M.L."/>
            <person name="Saunders E."/>
            <person name="Tapia R."/>
            <person name="Lapidus A."/>
            <person name="Ivanova N."/>
            <person name="Hoff W.D."/>
        </authorList>
    </citation>
    <scope>NUCLEOTIDE SEQUENCE [LARGE SCALE GENOMIC DNA]</scope>
    <source>
        <strain evidence="8">DSM 244 / SL1</strain>
    </source>
</reference>
<dbReference type="InterPro" id="IPR022642">
    <property type="entry name" value="CheR_C"/>
</dbReference>
<dbReference type="PRINTS" id="PR00996">
    <property type="entry name" value="CHERMTFRASE"/>
</dbReference>
<dbReference type="Gene3D" id="3.40.50.150">
    <property type="entry name" value="Vaccinia Virus protein VP39"/>
    <property type="match status" value="1"/>
</dbReference>
<dbReference type="GO" id="GO:0032259">
    <property type="term" value="P:methylation"/>
    <property type="evidence" value="ECO:0007669"/>
    <property type="project" value="UniProtKB-KW"/>
</dbReference>
<name>A1WUE6_HALHL</name>
<dbReference type="HOGENOM" id="CLU_025854_0_2_6"/>
<dbReference type="PANTHER" id="PTHR24422">
    <property type="entry name" value="CHEMOTAXIS PROTEIN METHYLTRANSFERASE"/>
    <property type="match status" value="1"/>
</dbReference>
<dbReference type="Proteomes" id="UP000000647">
    <property type="component" value="Chromosome"/>
</dbReference>
<dbReference type="Pfam" id="PF03705">
    <property type="entry name" value="CheR_N"/>
    <property type="match status" value="1"/>
</dbReference>
<dbReference type="InterPro" id="IPR022641">
    <property type="entry name" value="CheR_N"/>
</dbReference>
<dbReference type="SUPFAM" id="SSF53335">
    <property type="entry name" value="S-adenosyl-L-methionine-dependent methyltransferases"/>
    <property type="match status" value="1"/>
</dbReference>
<organism evidence="7 8">
    <name type="scientific">Halorhodospira halophila (strain DSM 244 / SL1)</name>
    <name type="common">Ectothiorhodospira halophila (strain DSM 244 / SL1)</name>
    <dbReference type="NCBI Taxonomy" id="349124"/>
    <lineage>
        <taxon>Bacteria</taxon>
        <taxon>Pseudomonadati</taxon>
        <taxon>Pseudomonadota</taxon>
        <taxon>Gammaproteobacteria</taxon>
        <taxon>Chromatiales</taxon>
        <taxon>Ectothiorhodospiraceae</taxon>
        <taxon>Halorhodospira</taxon>
    </lineage>
</organism>
<evidence type="ECO:0000313" key="8">
    <source>
        <dbReference type="Proteomes" id="UP000000647"/>
    </source>
</evidence>
<protein>
    <recommendedName>
        <fullName evidence="2">protein-glutamate O-methyltransferase</fullName>
        <ecNumber evidence="2">2.1.1.80</ecNumber>
    </recommendedName>
</protein>
<dbReference type="InterPro" id="IPR050903">
    <property type="entry name" value="Bact_Chemotaxis_MeTrfase"/>
</dbReference>
<keyword evidence="3 7" id="KW-0489">Methyltransferase</keyword>
<evidence type="ECO:0000256" key="4">
    <source>
        <dbReference type="ARBA" id="ARBA00022679"/>
    </source>
</evidence>
<dbReference type="CDD" id="cd02440">
    <property type="entry name" value="AdoMet_MTases"/>
    <property type="match status" value="1"/>
</dbReference>
<dbReference type="OrthoDB" id="9816309at2"/>
<dbReference type="GO" id="GO:0008983">
    <property type="term" value="F:protein-glutamate O-methyltransferase activity"/>
    <property type="evidence" value="ECO:0007669"/>
    <property type="project" value="UniProtKB-EC"/>
</dbReference>
<dbReference type="eggNOG" id="COG1352">
    <property type="taxonomic scope" value="Bacteria"/>
</dbReference>
<dbReference type="Gene3D" id="1.10.155.10">
    <property type="entry name" value="Chemotaxis receptor methyltransferase CheR, N-terminal domain"/>
    <property type="match status" value="1"/>
</dbReference>